<keyword evidence="2" id="KW-1185">Reference proteome</keyword>
<dbReference type="Proteomes" id="UP000829196">
    <property type="component" value="Unassembled WGS sequence"/>
</dbReference>
<name>A0A8T3B3G1_DENNO</name>
<organism evidence="1 2">
    <name type="scientific">Dendrobium nobile</name>
    <name type="common">Orchid</name>
    <dbReference type="NCBI Taxonomy" id="94219"/>
    <lineage>
        <taxon>Eukaryota</taxon>
        <taxon>Viridiplantae</taxon>
        <taxon>Streptophyta</taxon>
        <taxon>Embryophyta</taxon>
        <taxon>Tracheophyta</taxon>
        <taxon>Spermatophyta</taxon>
        <taxon>Magnoliopsida</taxon>
        <taxon>Liliopsida</taxon>
        <taxon>Asparagales</taxon>
        <taxon>Orchidaceae</taxon>
        <taxon>Epidendroideae</taxon>
        <taxon>Malaxideae</taxon>
        <taxon>Dendrobiinae</taxon>
        <taxon>Dendrobium</taxon>
    </lineage>
</organism>
<reference evidence="1" key="1">
    <citation type="journal article" date="2022" name="Front. Genet.">
        <title>Chromosome-Scale Assembly of the Dendrobium nobile Genome Provides Insights Into the Molecular Mechanism of the Biosynthesis of the Medicinal Active Ingredient of Dendrobium.</title>
        <authorList>
            <person name="Xu Q."/>
            <person name="Niu S.-C."/>
            <person name="Li K.-L."/>
            <person name="Zheng P.-J."/>
            <person name="Zhang X.-J."/>
            <person name="Jia Y."/>
            <person name="Liu Y."/>
            <person name="Niu Y.-X."/>
            <person name="Yu L.-H."/>
            <person name="Chen D.-F."/>
            <person name="Zhang G.-Q."/>
        </authorList>
    </citation>
    <scope>NUCLEOTIDE SEQUENCE</scope>
    <source>
        <tissue evidence="1">Leaf</tissue>
    </source>
</reference>
<dbReference type="AlphaFoldDB" id="A0A8T3B3G1"/>
<gene>
    <name evidence="1" type="ORF">KFK09_017583</name>
</gene>
<proteinExistence type="predicted"/>
<comment type="caution">
    <text evidence="1">The sequence shown here is derived from an EMBL/GenBank/DDBJ whole genome shotgun (WGS) entry which is preliminary data.</text>
</comment>
<evidence type="ECO:0000313" key="2">
    <source>
        <dbReference type="Proteomes" id="UP000829196"/>
    </source>
</evidence>
<accession>A0A8T3B3G1</accession>
<sequence length="67" mass="8078">MKFITGQLQHFVVYNEKIDICKALRNFTNHDPPDKCIHLLFTFQINIYAKYNSKNRIKTNFILFQNQ</sequence>
<protein>
    <submittedName>
        <fullName evidence="1">Uncharacterized protein</fullName>
    </submittedName>
</protein>
<evidence type="ECO:0000313" key="1">
    <source>
        <dbReference type="EMBL" id="KAI0502628.1"/>
    </source>
</evidence>
<dbReference type="SMR" id="A0A8T3B3G1"/>
<dbReference type="EMBL" id="JAGYWB010000012">
    <property type="protein sequence ID" value="KAI0502628.1"/>
    <property type="molecule type" value="Genomic_DNA"/>
</dbReference>